<evidence type="ECO:0008006" key="3">
    <source>
        <dbReference type="Google" id="ProtNLM"/>
    </source>
</evidence>
<evidence type="ECO:0000313" key="2">
    <source>
        <dbReference type="Proteomes" id="UP000823775"/>
    </source>
</evidence>
<accession>A0ABS8UP13</accession>
<dbReference type="Proteomes" id="UP000823775">
    <property type="component" value="Unassembled WGS sequence"/>
</dbReference>
<dbReference type="EMBL" id="JACEIK010002180">
    <property type="protein sequence ID" value="MCD9559631.1"/>
    <property type="molecule type" value="Genomic_DNA"/>
</dbReference>
<organism evidence="1 2">
    <name type="scientific">Datura stramonium</name>
    <name type="common">Jimsonweed</name>
    <name type="synonym">Common thornapple</name>
    <dbReference type="NCBI Taxonomy" id="4076"/>
    <lineage>
        <taxon>Eukaryota</taxon>
        <taxon>Viridiplantae</taxon>
        <taxon>Streptophyta</taxon>
        <taxon>Embryophyta</taxon>
        <taxon>Tracheophyta</taxon>
        <taxon>Spermatophyta</taxon>
        <taxon>Magnoliopsida</taxon>
        <taxon>eudicotyledons</taxon>
        <taxon>Gunneridae</taxon>
        <taxon>Pentapetalae</taxon>
        <taxon>asterids</taxon>
        <taxon>lamiids</taxon>
        <taxon>Solanales</taxon>
        <taxon>Solanaceae</taxon>
        <taxon>Solanoideae</taxon>
        <taxon>Datureae</taxon>
        <taxon>Datura</taxon>
    </lineage>
</organism>
<reference evidence="1 2" key="1">
    <citation type="journal article" date="2021" name="BMC Genomics">
        <title>Datura genome reveals duplications of psychoactive alkaloid biosynthetic genes and high mutation rate following tissue culture.</title>
        <authorList>
            <person name="Rajewski A."/>
            <person name="Carter-House D."/>
            <person name="Stajich J."/>
            <person name="Litt A."/>
        </authorList>
    </citation>
    <scope>NUCLEOTIDE SEQUENCE [LARGE SCALE GENOMIC DNA]</scope>
    <source>
        <strain evidence="1">AR-01</strain>
    </source>
</reference>
<proteinExistence type="predicted"/>
<keyword evidence="2" id="KW-1185">Reference proteome</keyword>
<comment type="caution">
    <text evidence="1">The sequence shown here is derived from an EMBL/GenBank/DDBJ whole genome shotgun (WGS) entry which is preliminary data.</text>
</comment>
<evidence type="ECO:0000313" key="1">
    <source>
        <dbReference type="EMBL" id="MCD9559631.1"/>
    </source>
</evidence>
<gene>
    <name evidence="1" type="ORF">HAX54_017762</name>
</gene>
<sequence>MVAVIRFLRSRYVFSFGIVLWEILTVRTLCKYALWSMPGGIVNNTLRPPVPSFCDTEWRMLAWTVLGSRSCHPPIFYCQVPRRFVPWLPPVQQDRKLIQHKISNPSDSRHLLSQYLCEFLLKV</sequence>
<protein>
    <recommendedName>
        <fullName evidence="3">Secreted protein</fullName>
    </recommendedName>
</protein>
<name>A0ABS8UP13_DATST</name>